<evidence type="ECO:0000256" key="2">
    <source>
        <dbReference type="ARBA" id="ARBA00022475"/>
    </source>
</evidence>
<dbReference type="GO" id="GO:0005886">
    <property type="term" value="C:plasma membrane"/>
    <property type="evidence" value="ECO:0007669"/>
    <property type="project" value="UniProtKB-SubCell"/>
</dbReference>
<sequence length="150" mass="15594">MAAVGEKSGTAPAWRGGFGRLWTAADRVDQRRAMWAVDTVRGLLVAGFALLVGLGQASIPLLLALAFALTTLQTLFDNAATALLPSLVDRADLGGANARLVTGQQISADHAPRAAPSGRRSARACARCGATGRCGRPVWPRCCARSGWAP</sequence>
<evidence type="ECO:0000256" key="6">
    <source>
        <dbReference type="SAM" id="Phobius"/>
    </source>
</evidence>
<dbReference type="PANTHER" id="PTHR23513:SF6">
    <property type="entry name" value="MAJOR FACILITATOR SUPERFAMILY ASSOCIATED DOMAIN-CONTAINING PROTEIN"/>
    <property type="match status" value="1"/>
</dbReference>
<protein>
    <recommendedName>
        <fullName evidence="9">MFS transporter</fullName>
    </recommendedName>
</protein>
<proteinExistence type="predicted"/>
<dbReference type="AlphaFoldDB" id="A0A919CZ47"/>
<evidence type="ECO:0000256" key="4">
    <source>
        <dbReference type="ARBA" id="ARBA00022989"/>
    </source>
</evidence>
<dbReference type="EMBL" id="BMVG01000001">
    <property type="protein sequence ID" value="GHD97585.1"/>
    <property type="molecule type" value="Genomic_DNA"/>
</dbReference>
<evidence type="ECO:0000313" key="7">
    <source>
        <dbReference type="EMBL" id="GHD97585.1"/>
    </source>
</evidence>
<evidence type="ECO:0000256" key="1">
    <source>
        <dbReference type="ARBA" id="ARBA00004651"/>
    </source>
</evidence>
<evidence type="ECO:0000313" key="8">
    <source>
        <dbReference type="Proteomes" id="UP000655443"/>
    </source>
</evidence>
<evidence type="ECO:0008006" key="9">
    <source>
        <dbReference type="Google" id="ProtNLM"/>
    </source>
</evidence>
<keyword evidence="8" id="KW-1185">Reference proteome</keyword>
<keyword evidence="3 6" id="KW-0812">Transmembrane</keyword>
<dbReference type="Proteomes" id="UP000655443">
    <property type="component" value="Unassembled WGS sequence"/>
</dbReference>
<keyword evidence="2" id="KW-1003">Cell membrane</keyword>
<organism evidence="7 8">
    <name type="scientific">Streptomyces alanosinicus</name>
    <dbReference type="NCBI Taxonomy" id="68171"/>
    <lineage>
        <taxon>Bacteria</taxon>
        <taxon>Bacillati</taxon>
        <taxon>Actinomycetota</taxon>
        <taxon>Actinomycetes</taxon>
        <taxon>Kitasatosporales</taxon>
        <taxon>Streptomycetaceae</taxon>
        <taxon>Streptomyces</taxon>
    </lineage>
</organism>
<name>A0A919CZ47_9ACTN</name>
<comment type="caution">
    <text evidence="7">The sequence shown here is derived from an EMBL/GenBank/DDBJ whole genome shotgun (WGS) entry which is preliminary data.</text>
</comment>
<evidence type="ECO:0000256" key="5">
    <source>
        <dbReference type="ARBA" id="ARBA00023136"/>
    </source>
</evidence>
<feature type="transmembrane region" description="Helical" evidence="6">
    <location>
        <begin position="43"/>
        <end position="69"/>
    </location>
</feature>
<comment type="subcellular location">
    <subcellularLocation>
        <location evidence="1">Cell membrane</location>
        <topology evidence="1">Multi-pass membrane protein</topology>
    </subcellularLocation>
</comment>
<reference evidence="7" key="1">
    <citation type="journal article" date="2014" name="Int. J. Syst. Evol. Microbiol.">
        <title>Complete genome sequence of Corynebacterium casei LMG S-19264T (=DSM 44701T), isolated from a smear-ripened cheese.</title>
        <authorList>
            <consortium name="US DOE Joint Genome Institute (JGI-PGF)"/>
            <person name="Walter F."/>
            <person name="Albersmeier A."/>
            <person name="Kalinowski J."/>
            <person name="Ruckert C."/>
        </authorList>
    </citation>
    <scope>NUCLEOTIDE SEQUENCE</scope>
    <source>
        <strain evidence="7">JCM 4714</strain>
    </source>
</reference>
<keyword evidence="4 6" id="KW-1133">Transmembrane helix</keyword>
<keyword evidence="5 6" id="KW-0472">Membrane</keyword>
<dbReference type="PANTHER" id="PTHR23513">
    <property type="entry name" value="INTEGRAL MEMBRANE EFFLUX PROTEIN-RELATED"/>
    <property type="match status" value="1"/>
</dbReference>
<evidence type="ECO:0000256" key="3">
    <source>
        <dbReference type="ARBA" id="ARBA00022692"/>
    </source>
</evidence>
<gene>
    <name evidence="7" type="ORF">GCM10010339_00440</name>
</gene>
<accession>A0A919CZ47</accession>
<reference evidence="7" key="2">
    <citation type="submission" date="2020-09" db="EMBL/GenBank/DDBJ databases">
        <authorList>
            <person name="Sun Q."/>
            <person name="Ohkuma M."/>
        </authorList>
    </citation>
    <scope>NUCLEOTIDE SEQUENCE</scope>
    <source>
        <strain evidence="7">JCM 4714</strain>
    </source>
</reference>